<feature type="signal peptide" evidence="3">
    <location>
        <begin position="1"/>
        <end position="22"/>
    </location>
</feature>
<feature type="domain" description="Bacterial surface antigen (D15)" evidence="4">
    <location>
        <begin position="89"/>
        <end position="366"/>
    </location>
</feature>
<accession>A0A521C4Q0</accession>
<feature type="chain" id="PRO_5021783740" evidence="3">
    <location>
        <begin position="23"/>
        <end position="381"/>
    </location>
</feature>
<dbReference type="Gene3D" id="2.40.160.50">
    <property type="entry name" value="membrane protein fhac: a member of the omp85/tpsb transporter family"/>
    <property type="match status" value="1"/>
</dbReference>
<evidence type="ECO:0000259" key="4">
    <source>
        <dbReference type="Pfam" id="PF01103"/>
    </source>
</evidence>
<keyword evidence="2" id="KW-0472">Membrane</keyword>
<dbReference type="EMBL" id="FXTH01000005">
    <property type="protein sequence ID" value="SMO54457.1"/>
    <property type="molecule type" value="Genomic_DNA"/>
</dbReference>
<evidence type="ECO:0000313" key="6">
    <source>
        <dbReference type="Proteomes" id="UP000317593"/>
    </source>
</evidence>
<dbReference type="GO" id="GO:0019867">
    <property type="term" value="C:outer membrane"/>
    <property type="evidence" value="ECO:0007669"/>
    <property type="project" value="InterPro"/>
</dbReference>
<evidence type="ECO:0000313" key="5">
    <source>
        <dbReference type="EMBL" id="SMO54457.1"/>
    </source>
</evidence>
<dbReference type="Pfam" id="PF01103">
    <property type="entry name" value="Omp85"/>
    <property type="match status" value="1"/>
</dbReference>
<dbReference type="Proteomes" id="UP000317593">
    <property type="component" value="Unassembled WGS sequence"/>
</dbReference>
<reference evidence="5 6" key="1">
    <citation type="submission" date="2017-05" db="EMBL/GenBank/DDBJ databases">
        <authorList>
            <person name="Varghese N."/>
            <person name="Submissions S."/>
        </authorList>
    </citation>
    <scope>NUCLEOTIDE SEQUENCE [LARGE SCALE GENOMIC DNA]</scope>
    <source>
        <strain evidence="5 6">DSM 21194</strain>
    </source>
</reference>
<dbReference type="RefSeq" id="WP_185958283.1">
    <property type="nucleotide sequence ID" value="NZ_FXTH01000005.1"/>
</dbReference>
<proteinExistence type="predicted"/>
<organism evidence="5 6">
    <name type="scientific">Fodinibius sediminis</name>
    <dbReference type="NCBI Taxonomy" id="1214077"/>
    <lineage>
        <taxon>Bacteria</taxon>
        <taxon>Pseudomonadati</taxon>
        <taxon>Balneolota</taxon>
        <taxon>Balneolia</taxon>
        <taxon>Balneolales</taxon>
        <taxon>Balneolaceae</taxon>
        <taxon>Fodinibius</taxon>
    </lineage>
</organism>
<evidence type="ECO:0000256" key="3">
    <source>
        <dbReference type="SAM" id="SignalP"/>
    </source>
</evidence>
<sequence>MIIKKTLLLLGLIAATSATTLAQSGNTGGNADSLSSALVPAAGYSSNEGVIGGIIYSRYDYRGEMEPFRSHVKASALASTRGYVKFRGAYEQTETFGRPIRSTLNLYFNRFTSNNFFGIGNEVPFDKKGWEEGFFYFESVGFGLGYELRKPLYRRGRSRLDLLAGAETEYQIPYVSREPSSFSRQQPRGRRGGWLNFLKTGFVWENRDREFDPQHGNRLALELRYAPDLVSRYAMGTARAELRQYFKLFDEITVANLLEARHAMGDVPYWERSTLADGNTLRGYPLNRFQGNSSVAYTLELRSWLFEFPQFYRLKLGMQLFTDTGRVFTEEDDFGDLFKGYKQTIGVGGALSILNPDFILRGEIGFSSDVSRIYVGVGYLF</sequence>
<gene>
    <name evidence="5" type="ORF">SAMN06265218_10539</name>
</gene>
<keyword evidence="3" id="KW-0732">Signal</keyword>
<comment type="subcellular location">
    <subcellularLocation>
        <location evidence="1">Membrane</location>
    </subcellularLocation>
</comment>
<dbReference type="InterPro" id="IPR000184">
    <property type="entry name" value="Bac_surfAg_D15"/>
</dbReference>
<protein>
    <submittedName>
        <fullName evidence="5">Surface antigen</fullName>
    </submittedName>
</protein>
<keyword evidence="6" id="KW-1185">Reference proteome</keyword>
<evidence type="ECO:0000256" key="1">
    <source>
        <dbReference type="ARBA" id="ARBA00004370"/>
    </source>
</evidence>
<dbReference type="AlphaFoldDB" id="A0A521C4Q0"/>
<evidence type="ECO:0000256" key="2">
    <source>
        <dbReference type="ARBA" id="ARBA00023136"/>
    </source>
</evidence>
<name>A0A521C4Q0_9BACT</name>